<dbReference type="Proteomes" id="UP000317778">
    <property type="component" value="Unassembled WGS sequence"/>
</dbReference>
<keyword evidence="1" id="KW-0472">Membrane</keyword>
<dbReference type="Gene3D" id="2.60.40.10">
    <property type="entry name" value="Immunoglobulins"/>
    <property type="match status" value="1"/>
</dbReference>
<dbReference type="Gene3D" id="2.130.10.10">
    <property type="entry name" value="YVTN repeat-like/Quinoprotein amine dehydrogenase"/>
    <property type="match status" value="2"/>
</dbReference>
<dbReference type="PROSITE" id="PS51257">
    <property type="entry name" value="PROKAR_LIPOPROTEIN"/>
    <property type="match status" value="1"/>
</dbReference>
<dbReference type="InterPro" id="IPR013783">
    <property type="entry name" value="Ig-like_fold"/>
</dbReference>
<protein>
    <submittedName>
        <fullName evidence="3">Cell surface protein</fullName>
    </submittedName>
</protein>
<name>A0A532V8A4_UNCT6</name>
<gene>
    <name evidence="3" type="ORF">CEE36_03540</name>
</gene>
<evidence type="ECO:0000259" key="2">
    <source>
        <dbReference type="Pfam" id="PF13360"/>
    </source>
</evidence>
<dbReference type="PANTHER" id="PTHR34512:SF30">
    <property type="entry name" value="OUTER MEMBRANE PROTEIN ASSEMBLY FACTOR BAMB"/>
    <property type="match status" value="1"/>
</dbReference>
<dbReference type="SMART" id="SM00564">
    <property type="entry name" value="PQQ"/>
    <property type="match status" value="7"/>
</dbReference>
<comment type="caution">
    <text evidence="3">The sequence shown here is derived from an EMBL/GenBank/DDBJ whole genome shotgun (WGS) entry which is preliminary data.</text>
</comment>
<dbReference type="EMBL" id="NJBO01000004">
    <property type="protein sequence ID" value="TKJ43418.1"/>
    <property type="molecule type" value="Genomic_DNA"/>
</dbReference>
<dbReference type="Pfam" id="PF17957">
    <property type="entry name" value="Big_7"/>
    <property type="match status" value="1"/>
</dbReference>
<accession>A0A532V8A4</accession>
<evidence type="ECO:0000256" key="1">
    <source>
        <dbReference type="SAM" id="Phobius"/>
    </source>
</evidence>
<dbReference type="AlphaFoldDB" id="A0A532V8A4"/>
<reference evidence="3 4" key="1">
    <citation type="submission" date="2017-06" db="EMBL/GenBank/DDBJ databases">
        <title>Novel microbial phyla capable of carbon fixation and sulfur reduction in deep-sea sediments.</title>
        <authorList>
            <person name="Huang J."/>
            <person name="Baker B."/>
            <person name="Wang Y."/>
        </authorList>
    </citation>
    <scope>NUCLEOTIDE SEQUENCE [LARGE SCALE GENOMIC DNA]</scope>
    <source>
        <strain evidence="3">B3_TA06</strain>
    </source>
</reference>
<dbReference type="PANTHER" id="PTHR34512">
    <property type="entry name" value="CELL SURFACE PROTEIN"/>
    <property type="match status" value="1"/>
</dbReference>
<dbReference type="InterPro" id="IPR018391">
    <property type="entry name" value="PQQ_b-propeller_rpt"/>
</dbReference>
<dbReference type="InterPro" id="IPR015943">
    <property type="entry name" value="WD40/YVTN_repeat-like_dom_sf"/>
</dbReference>
<keyword evidence="1" id="KW-1133">Transmembrane helix</keyword>
<proteinExistence type="predicted"/>
<dbReference type="InterPro" id="IPR002372">
    <property type="entry name" value="PQQ_rpt_dom"/>
</dbReference>
<evidence type="ECO:0000313" key="4">
    <source>
        <dbReference type="Proteomes" id="UP000317778"/>
    </source>
</evidence>
<dbReference type="Pfam" id="PF13360">
    <property type="entry name" value="PQQ_2"/>
    <property type="match status" value="2"/>
</dbReference>
<sequence length="477" mass="52104">MDLKKGDPAFKAVLLIKSITLMVGAVIGLTIMTACDLHPPTITITYPEDNSVVSGTVNITVEAEDEGDWWKIDDVEFYIDDSVYFDGNYDDVCEWNTEPLDDSTYHTIVAVAYDEADNSGADTVHVQLIKGAGELLWQFHTEYYGPSSVAIADDGTVYFGSGYFTSDDGCLYALAPDGSLKWRHATGDNVSVPIIGSDGTIYVISNDKCMAVDPGGTLKWSFEPEANLIISSPSVGADGTIYLGTDKGYLYAFEPNGNLKWSYQTGFKLSSISIGSDGTLYCSTRDTVFCAISSDTTIKWSFHNRARMTPAAIGSDGTIYIGAWNCYFYALDPSDGSVKWSYLTKDMITAPPVIGPDGTIYVGCFDESVYAFDPDGNLKWRYTLNSLISDSPAVAADGTIYVASTDEGALYALNPDGTLRWRYKTYGQTLSSPTIGHDNVVYASIDEDIYAFRSSAPLASSPWPMYRHDYKHTARAD</sequence>
<feature type="domain" description="Pyrrolo-quinoline quinone repeat" evidence="2">
    <location>
        <begin position="211"/>
        <end position="343"/>
    </location>
</feature>
<organism evidence="3 4">
    <name type="scientific">candidate division TA06 bacterium B3_TA06</name>
    <dbReference type="NCBI Taxonomy" id="2012487"/>
    <lineage>
        <taxon>Bacteria</taxon>
        <taxon>Bacteria division TA06</taxon>
    </lineage>
</organism>
<evidence type="ECO:0000313" key="3">
    <source>
        <dbReference type="EMBL" id="TKJ43418.1"/>
    </source>
</evidence>
<dbReference type="SUPFAM" id="SSF50998">
    <property type="entry name" value="Quinoprotein alcohol dehydrogenase-like"/>
    <property type="match status" value="2"/>
</dbReference>
<dbReference type="InterPro" id="IPR011047">
    <property type="entry name" value="Quinoprotein_ADH-like_sf"/>
</dbReference>
<feature type="transmembrane region" description="Helical" evidence="1">
    <location>
        <begin position="12"/>
        <end position="32"/>
    </location>
</feature>
<keyword evidence="1" id="KW-0812">Transmembrane</keyword>
<feature type="domain" description="Pyrrolo-quinoline quinone repeat" evidence="2">
    <location>
        <begin position="366"/>
        <end position="452"/>
    </location>
</feature>